<reference evidence="2" key="1">
    <citation type="submission" date="2021-03" db="EMBL/GenBank/DDBJ databases">
        <authorList>
            <person name="Kim M.K."/>
        </authorList>
    </citation>
    <scope>NUCLEOTIDE SEQUENCE</scope>
    <source>
        <strain evidence="2">BT186</strain>
    </source>
</reference>
<dbReference type="Proteomes" id="UP000664144">
    <property type="component" value="Unassembled WGS sequence"/>
</dbReference>
<sequence>MPASIRCLCLLLLPLLSACSEETVQEKVANPKTGDVYVVQFQPAGTTETRYFFYHLYRVTSDSAYLHPARQDSPTADADLRQLAFEPLPKTIAYTRAELTELLNEQPGDVTKSKLIQVRRP</sequence>
<dbReference type="PROSITE" id="PS51257">
    <property type="entry name" value="PROKAR_LIPOPROTEIN"/>
    <property type="match status" value="1"/>
</dbReference>
<gene>
    <name evidence="2" type="ORF">J0X19_19705</name>
</gene>
<keyword evidence="1" id="KW-0732">Signal</keyword>
<protein>
    <recommendedName>
        <fullName evidence="4">DUF4907 domain-containing protein</fullName>
    </recommendedName>
</protein>
<name>A0A939EZV6_9BACT</name>
<evidence type="ECO:0008006" key="4">
    <source>
        <dbReference type="Google" id="ProtNLM"/>
    </source>
</evidence>
<evidence type="ECO:0000313" key="2">
    <source>
        <dbReference type="EMBL" id="MBO0360197.1"/>
    </source>
</evidence>
<dbReference type="EMBL" id="JAFLQZ010000017">
    <property type="protein sequence ID" value="MBO0360197.1"/>
    <property type="molecule type" value="Genomic_DNA"/>
</dbReference>
<dbReference type="RefSeq" id="WP_206986140.1">
    <property type="nucleotide sequence ID" value="NZ_JAFLQZ010000017.1"/>
</dbReference>
<evidence type="ECO:0000313" key="3">
    <source>
        <dbReference type="Proteomes" id="UP000664144"/>
    </source>
</evidence>
<dbReference type="AlphaFoldDB" id="A0A939EZV6"/>
<evidence type="ECO:0000256" key="1">
    <source>
        <dbReference type="SAM" id="SignalP"/>
    </source>
</evidence>
<feature type="chain" id="PRO_5037164065" description="DUF4907 domain-containing protein" evidence="1">
    <location>
        <begin position="19"/>
        <end position="121"/>
    </location>
</feature>
<accession>A0A939EZV6</accession>
<feature type="signal peptide" evidence="1">
    <location>
        <begin position="1"/>
        <end position="18"/>
    </location>
</feature>
<organism evidence="2 3">
    <name type="scientific">Hymenobacter telluris</name>
    <dbReference type="NCBI Taxonomy" id="2816474"/>
    <lineage>
        <taxon>Bacteria</taxon>
        <taxon>Pseudomonadati</taxon>
        <taxon>Bacteroidota</taxon>
        <taxon>Cytophagia</taxon>
        <taxon>Cytophagales</taxon>
        <taxon>Hymenobacteraceae</taxon>
        <taxon>Hymenobacter</taxon>
    </lineage>
</organism>
<comment type="caution">
    <text evidence="2">The sequence shown here is derived from an EMBL/GenBank/DDBJ whole genome shotgun (WGS) entry which is preliminary data.</text>
</comment>
<keyword evidence="3" id="KW-1185">Reference proteome</keyword>
<proteinExistence type="predicted"/>